<evidence type="ECO:0000313" key="3">
    <source>
        <dbReference type="Proteomes" id="UP000184330"/>
    </source>
</evidence>
<gene>
    <name evidence="2" type="ORF">PAC_12964</name>
</gene>
<name>A0A1L7XDM4_9HELO</name>
<dbReference type="PANTHER" id="PTHR35910:SF1">
    <property type="entry name" value="2EXR DOMAIN-CONTAINING PROTEIN"/>
    <property type="match status" value="1"/>
</dbReference>
<proteinExistence type="predicted"/>
<feature type="domain" description="2EXR" evidence="1">
    <location>
        <begin position="90"/>
        <end position="186"/>
    </location>
</feature>
<protein>
    <recommendedName>
        <fullName evidence="1">2EXR domain-containing protein</fullName>
    </recommendedName>
</protein>
<evidence type="ECO:0000259" key="1">
    <source>
        <dbReference type="Pfam" id="PF20150"/>
    </source>
</evidence>
<dbReference type="Proteomes" id="UP000184330">
    <property type="component" value="Unassembled WGS sequence"/>
</dbReference>
<organism evidence="2 3">
    <name type="scientific">Phialocephala subalpina</name>
    <dbReference type="NCBI Taxonomy" id="576137"/>
    <lineage>
        <taxon>Eukaryota</taxon>
        <taxon>Fungi</taxon>
        <taxon>Dikarya</taxon>
        <taxon>Ascomycota</taxon>
        <taxon>Pezizomycotina</taxon>
        <taxon>Leotiomycetes</taxon>
        <taxon>Helotiales</taxon>
        <taxon>Mollisiaceae</taxon>
        <taxon>Phialocephala</taxon>
        <taxon>Phialocephala fortinii species complex</taxon>
    </lineage>
</organism>
<dbReference type="AlphaFoldDB" id="A0A1L7XDM4"/>
<dbReference type="OrthoDB" id="3473305at2759"/>
<dbReference type="InterPro" id="IPR045518">
    <property type="entry name" value="2EXR"/>
</dbReference>
<dbReference type="Pfam" id="PF20150">
    <property type="entry name" value="2EXR"/>
    <property type="match status" value="1"/>
</dbReference>
<dbReference type="EMBL" id="FJOG01000022">
    <property type="protein sequence ID" value="CZR63067.1"/>
    <property type="molecule type" value="Genomic_DNA"/>
</dbReference>
<evidence type="ECO:0000313" key="2">
    <source>
        <dbReference type="EMBL" id="CZR63067.1"/>
    </source>
</evidence>
<accession>A0A1L7XDM4</accession>
<reference evidence="2 3" key="1">
    <citation type="submission" date="2016-03" db="EMBL/GenBank/DDBJ databases">
        <authorList>
            <person name="Ploux O."/>
        </authorList>
    </citation>
    <scope>NUCLEOTIDE SEQUENCE [LARGE SCALE GENOMIC DNA]</scope>
    <source>
        <strain evidence="2 3">UAMH 11012</strain>
    </source>
</reference>
<dbReference type="PANTHER" id="PTHR35910">
    <property type="entry name" value="2EXR DOMAIN-CONTAINING PROTEIN"/>
    <property type="match status" value="1"/>
</dbReference>
<sequence length="314" mass="36345">MHNFSSTPETFKSARRRAFTAEKMLRHLTLNHFFQFFSAYPPRPGGEEHDDIAFAEITAAARSPAVSLDDRFAKREDSVSIVAETPEASFHPFSKLPTELRLHIWQFSLPERRGREIGPMSWSRFRACGVPTEHDCPLPRILWVNQESREVAIKINKYTIRDHTLKHLLPGQGRGFEYVVDYELDTFVFRDMLNWLHYTSALLFYGSESSFRPVKAELERIVHLKIDALDPTPDWFSSQVEKYLRLILPVFTSLESVCFALHLEIGEASRAELDLETAQSLGAQYLAEYKARQELQGMSWQPPRLDLRIVEVPY</sequence>
<keyword evidence="3" id="KW-1185">Reference proteome</keyword>